<evidence type="ECO:0000313" key="2">
    <source>
        <dbReference type="Proteomes" id="UP000684084"/>
    </source>
</evidence>
<organism evidence="1 2">
    <name type="scientific">Rhizophagus irregularis</name>
    <dbReference type="NCBI Taxonomy" id="588596"/>
    <lineage>
        <taxon>Eukaryota</taxon>
        <taxon>Fungi</taxon>
        <taxon>Fungi incertae sedis</taxon>
        <taxon>Mucoromycota</taxon>
        <taxon>Glomeromycotina</taxon>
        <taxon>Glomeromycetes</taxon>
        <taxon>Glomerales</taxon>
        <taxon>Glomeraceae</taxon>
        <taxon>Rhizophagus</taxon>
    </lineage>
</organism>
<name>A0A916E0X1_9GLOM</name>
<reference evidence="1" key="1">
    <citation type="submission" date="2020-05" db="EMBL/GenBank/DDBJ databases">
        <authorList>
            <person name="Rincon C."/>
            <person name="Sanders R I."/>
            <person name="Robbins C."/>
            <person name="Chaturvedi A."/>
        </authorList>
    </citation>
    <scope>NUCLEOTIDE SEQUENCE</scope>
    <source>
        <strain evidence="1">CHB12</strain>
    </source>
</reference>
<sequence length="452" mass="52816">MLKCLVLLTELCDWDPLGYHVFWKNDGLALDKSILTRFNEQVTWFIKNGAEDEQEKAKYLNIRFKSDSQKDDASLKIRSFQAQHHFSVANRILTGENNTSESNPFHNDESATSKQSHYYALRKKQKVDYNINQMSERTYSEEFQMDDQETFTSKEFQVDNQETFTSEVDIFKTPKIEMLASLNTKSHLESYNIVCLFDIEFPYTKQLFMKLSTNQVRTMKSKWTEAETYISKEEIEKHWNECPLKKLVDDNQMRIRFMLISTHSALLDNESSEFKYRDDIVNPLLASIFYDVEDALWMKTGEIENESRKRQRNFSKQEDERGKLGDKHDGILYMNINGIKIGVGFVEVVGNAFTSNISDKNDDLEKLLKAMMVSLYYQRVHQSDDENTSQLQSFAILGLLQIGNVIEIVKNFKVRMIKYYRQLIKKPRKVTRLPSSGLPIASPSKKTKKKSK</sequence>
<dbReference type="Proteomes" id="UP000684084">
    <property type="component" value="Unassembled WGS sequence"/>
</dbReference>
<dbReference type="OrthoDB" id="2414482at2759"/>
<evidence type="ECO:0000313" key="1">
    <source>
        <dbReference type="EMBL" id="CAB5323597.1"/>
    </source>
</evidence>
<dbReference type="VEuPathDB" id="FungiDB:RhiirFUN_005523"/>
<dbReference type="EMBL" id="CAGKOT010000003">
    <property type="protein sequence ID" value="CAB5323597.1"/>
    <property type="molecule type" value="Genomic_DNA"/>
</dbReference>
<comment type="caution">
    <text evidence="1">The sequence shown here is derived from an EMBL/GenBank/DDBJ whole genome shotgun (WGS) entry which is preliminary data.</text>
</comment>
<proteinExistence type="predicted"/>
<accession>A0A916E0X1</accession>
<dbReference type="AlphaFoldDB" id="A0A916E0X1"/>
<gene>
    <name evidence="1" type="ORF">CHRIB12_LOCUS2398</name>
</gene>
<protein>
    <submittedName>
        <fullName evidence="1">Uncharacterized protein</fullName>
    </submittedName>
</protein>